<keyword evidence="1" id="KW-0175">Coiled coil</keyword>
<feature type="coiled-coil region" evidence="1">
    <location>
        <begin position="17"/>
        <end position="44"/>
    </location>
</feature>
<evidence type="ECO:0000313" key="5">
    <source>
        <dbReference type="Proteomes" id="UP000251571"/>
    </source>
</evidence>
<evidence type="ECO:0000313" key="4">
    <source>
        <dbReference type="Proteomes" id="UP000245839"/>
    </source>
</evidence>
<dbReference type="AlphaFoldDB" id="A0A2Y9AQ62"/>
<evidence type="ECO:0000313" key="2">
    <source>
        <dbReference type="EMBL" id="PWJ20481.1"/>
    </source>
</evidence>
<dbReference type="EMBL" id="QGDJ01000003">
    <property type="protein sequence ID" value="PWJ20481.1"/>
    <property type="molecule type" value="Genomic_DNA"/>
</dbReference>
<name>A0A2Y9AQ62_9RHOB</name>
<sequence>MLDLPRPETPQATLALLSDVQSRIDALSQEANALRAHLLRLADEHRQAPPPSD</sequence>
<evidence type="ECO:0000256" key="1">
    <source>
        <dbReference type="SAM" id="Coils"/>
    </source>
</evidence>
<dbReference type="RefSeq" id="WP_170125382.1">
    <property type="nucleotide sequence ID" value="NZ_QGDJ01000003.1"/>
</dbReference>
<evidence type="ECO:0000313" key="3">
    <source>
        <dbReference type="EMBL" id="SSA44577.1"/>
    </source>
</evidence>
<protein>
    <submittedName>
        <fullName evidence="3">Uncharacterized protein</fullName>
    </submittedName>
</protein>
<organism evidence="3 5">
    <name type="scientific">Jannaschia seohaensis</name>
    <dbReference type="NCBI Taxonomy" id="475081"/>
    <lineage>
        <taxon>Bacteria</taxon>
        <taxon>Pseudomonadati</taxon>
        <taxon>Pseudomonadota</taxon>
        <taxon>Alphaproteobacteria</taxon>
        <taxon>Rhodobacterales</taxon>
        <taxon>Roseobacteraceae</taxon>
        <taxon>Jannaschia</taxon>
    </lineage>
</organism>
<dbReference type="EMBL" id="UETC01000003">
    <property type="protein sequence ID" value="SSA44577.1"/>
    <property type="molecule type" value="Genomic_DNA"/>
</dbReference>
<keyword evidence="4" id="KW-1185">Reference proteome</keyword>
<gene>
    <name evidence="2" type="ORF">BCF38_103299</name>
    <name evidence="3" type="ORF">SAMN05421539_103299</name>
</gene>
<proteinExistence type="predicted"/>
<dbReference type="Proteomes" id="UP000251571">
    <property type="component" value="Unassembled WGS sequence"/>
</dbReference>
<accession>A0A2Y9AQ62</accession>
<dbReference type="Proteomes" id="UP000245839">
    <property type="component" value="Unassembled WGS sequence"/>
</dbReference>
<reference evidence="2 4" key="2">
    <citation type="submission" date="2018-03" db="EMBL/GenBank/DDBJ databases">
        <title>Genomic Encyclopedia of Archaeal and Bacterial Type Strains, Phase II (KMG-II): from individual species to whole genera.</title>
        <authorList>
            <person name="Goeker M."/>
        </authorList>
    </citation>
    <scope>NUCLEOTIDE SEQUENCE [LARGE SCALE GENOMIC DNA]</scope>
    <source>
        <strain evidence="2 4">DSM 25227</strain>
    </source>
</reference>
<reference evidence="3 5" key="1">
    <citation type="submission" date="2016-10" db="EMBL/GenBank/DDBJ databases">
        <authorList>
            <person name="Cai Z."/>
        </authorList>
    </citation>
    <scope>NUCLEOTIDE SEQUENCE [LARGE SCALE GENOMIC DNA]</scope>
    <source>
        <strain evidence="3 5">DSM 25227</strain>
    </source>
</reference>